<reference evidence="2" key="1">
    <citation type="journal article" date="2019" name="Int. J. Syst. Evol. Microbiol.">
        <title>The Global Catalogue of Microorganisms (GCM) 10K type strain sequencing project: providing services to taxonomists for standard genome sequencing and annotation.</title>
        <authorList>
            <consortium name="The Broad Institute Genomics Platform"/>
            <consortium name="The Broad Institute Genome Sequencing Center for Infectious Disease"/>
            <person name="Wu L."/>
            <person name="Ma J."/>
        </authorList>
    </citation>
    <scope>NUCLEOTIDE SEQUENCE [LARGE SCALE GENOMIC DNA]</scope>
    <source>
        <strain evidence="2">JCM 31290</strain>
    </source>
</reference>
<protein>
    <submittedName>
        <fullName evidence="1">Uncharacterized protein</fullName>
    </submittedName>
</protein>
<evidence type="ECO:0000313" key="1">
    <source>
        <dbReference type="EMBL" id="GAA4316391.1"/>
    </source>
</evidence>
<dbReference type="Proteomes" id="UP001501115">
    <property type="component" value="Unassembled WGS sequence"/>
</dbReference>
<comment type="caution">
    <text evidence="1">The sequence shown here is derived from an EMBL/GenBank/DDBJ whole genome shotgun (WGS) entry which is preliminary data.</text>
</comment>
<dbReference type="EMBL" id="BAABET010000005">
    <property type="protein sequence ID" value="GAA4316391.1"/>
    <property type="molecule type" value="Genomic_DNA"/>
</dbReference>
<gene>
    <name evidence="1" type="ORF">GCM10023086_38750</name>
</gene>
<keyword evidence="2" id="KW-1185">Reference proteome</keyword>
<proteinExistence type="predicted"/>
<accession>A0ABP8G346</accession>
<evidence type="ECO:0000313" key="2">
    <source>
        <dbReference type="Proteomes" id="UP001501115"/>
    </source>
</evidence>
<name>A0ABP8G346_9ACTN</name>
<sequence length="92" mass="9646">MADDRSPRPGDLDHRLGPVVGVRAQPGTLAAGQYHGLHGAGRGARIAHETELYVASRPGIQQLWACGRLRVRAQLCAAATPVAKAVSQTGRA</sequence>
<organism evidence="1 2">
    <name type="scientific">Streptomyces venetus</name>
    <dbReference type="NCBI Taxonomy" id="1701086"/>
    <lineage>
        <taxon>Bacteria</taxon>
        <taxon>Bacillati</taxon>
        <taxon>Actinomycetota</taxon>
        <taxon>Actinomycetes</taxon>
        <taxon>Kitasatosporales</taxon>
        <taxon>Streptomycetaceae</taxon>
        <taxon>Streptomyces</taxon>
    </lineage>
</organism>